<dbReference type="SUPFAM" id="SSF46894">
    <property type="entry name" value="C-terminal effector domain of the bipartite response regulators"/>
    <property type="match status" value="1"/>
</dbReference>
<dbReference type="EMBL" id="CP014544">
    <property type="protein sequence ID" value="AMO69643.1"/>
    <property type="molecule type" value="Genomic_DNA"/>
</dbReference>
<dbReference type="InterPro" id="IPR000792">
    <property type="entry name" value="Tscrpt_reg_LuxR_C"/>
</dbReference>
<dbReference type="PROSITE" id="PS50043">
    <property type="entry name" value="HTH_LUXR_2"/>
    <property type="match status" value="1"/>
</dbReference>
<dbReference type="KEGG" id="zal:AZF00_15650"/>
<gene>
    <name evidence="2" type="ORF">AZF00_15650</name>
</gene>
<dbReference type="GO" id="GO:0006355">
    <property type="term" value="P:regulation of DNA-templated transcription"/>
    <property type="evidence" value="ECO:0007669"/>
    <property type="project" value="InterPro"/>
</dbReference>
<feature type="domain" description="HTH luxR-type" evidence="1">
    <location>
        <begin position="297"/>
        <end position="362"/>
    </location>
</feature>
<evidence type="ECO:0000313" key="3">
    <source>
        <dbReference type="Proteomes" id="UP000074119"/>
    </source>
</evidence>
<organism evidence="2 3">
    <name type="scientific">Zhongshania aliphaticivorans</name>
    <dbReference type="NCBI Taxonomy" id="1470434"/>
    <lineage>
        <taxon>Bacteria</taxon>
        <taxon>Pseudomonadati</taxon>
        <taxon>Pseudomonadota</taxon>
        <taxon>Gammaproteobacteria</taxon>
        <taxon>Cellvibrionales</taxon>
        <taxon>Spongiibacteraceae</taxon>
        <taxon>Zhongshania</taxon>
    </lineage>
</organism>
<dbReference type="STRING" id="1470434.AZF00_15650"/>
<evidence type="ECO:0000259" key="1">
    <source>
        <dbReference type="PROSITE" id="PS50043"/>
    </source>
</evidence>
<protein>
    <recommendedName>
        <fullName evidence="1">HTH luxR-type domain-containing protein</fullName>
    </recommendedName>
</protein>
<dbReference type="AlphaFoldDB" id="A0A127M8Q4"/>
<proteinExistence type="predicted"/>
<dbReference type="RefSeq" id="WP_008251954.1">
    <property type="nucleotide sequence ID" value="NZ_CP014544.1"/>
</dbReference>
<dbReference type="InterPro" id="IPR016032">
    <property type="entry name" value="Sig_transdc_resp-reg_C-effctor"/>
</dbReference>
<dbReference type="Gene3D" id="1.10.10.10">
    <property type="entry name" value="Winged helix-like DNA-binding domain superfamily/Winged helix DNA-binding domain"/>
    <property type="match status" value="1"/>
</dbReference>
<reference evidence="2 3" key="1">
    <citation type="submission" date="2015-12" db="EMBL/GenBank/DDBJ databases">
        <authorList>
            <person name="Shamseldin A."/>
            <person name="Moawad H."/>
            <person name="Abd El-Rahim W.M."/>
            <person name="Sadowsky M.J."/>
        </authorList>
    </citation>
    <scope>NUCLEOTIDE SEQUENCE [LARGE SCALE GENOMIC DNA]</scope>
    <source>
        <strain evidence="2 3">SM2</strain>
    </source>
</reference>
<dbReference type="GO" id="GO:0003677">
    <property type="term" value="F:DNA binding"/>
    <property type="evidence" value="ECO:0007669"/>
    <property type="project" value="InterPro"/>
</dbReference>
<dbReference type="InterPro" id="IPR036388">
    <property type="entry name" value="WH-like_DNA-bd_sf"/>
</dbReference>
<accession>A0A127M8Q4</accession>
<dbReference type="Pfam" id="PF00196">
    <property type="entry name" value="GerE"/>
    <property type="match status" value="1"/>
</dbReference>
<dbReference type="SMART" id="SM00421">
    <property type="entry name" value="HTH_LUXR"/>
    <property type="match status" value="1"/>
</dbReference>
<dbReference type="Proteomes" id="UP000074119">
    <property type="component" value="Chromosome"/>
</dbReference>
<name>A0A127M8Q4_9GAMM</name>
<evidence type="ECO:0000313" key="2">
    <source>
        <dbReference type="EMBL" id="AMO69643.1"/>
    </source>
</evidence>
<sequence length="366" mass="41271">MNQTAELLYEGLIDDTKWNLFIDELNHELGADCGCIISSSRDGMQPELAVMRGGCEKNISQYASKLYLMDPFVNLKNLTPYSIDELISEKLWEQSDFYQLVVADSGLHHFLGMDIAIDEQIITRIRFGRARARGRFKTQDKELLASFGTHIKRVASIHRKMGDNEAETLFYRNHLEKLAIGCLSVDSNMNIDDINESALNIINRNRLLNIKNNKFLIADATFSNSLSKSIAEVSKNLLNCNTSLKNAVSYSPPCNSDKVTITVQAKYGTHTQRSFNRPMYLLSIYDHNKPATISTEALRNLYSLTKQESIMCMHLANDLSIDETAEILGIKRNTAKAHLRAIFIKMGVSRQSQLVSLVLKNGPIND</sequence>